<gene>
    <name evidence="4" type="ORF">QE152_g38375</name>
</gene>
<keyword evidence="2" id="KW-0472">Membrane</keyword>
<proteinExistence type="predicted"/>
<feature type="transmembrane region" description="Helical" evidence="2">
    <location>
        <begin position="127"/>
        <end position="146"/>
    </location>
</feature>
<keyword evidence="2" id="KW-1133">Transmembrane helix</keyword>
<comment type="caution">
    <text evidence="4">The sequence shown here is derived from an EMBL/GenBank/DDBJ whole genome shotgun (WGS) entry which is preliminary data.</text>
</comment>
<evidence type="ECO:0000256" key="3">
    <source>
        <dbReference type="SAM" id="SignalP"/>
    </source>
</evidence>
<evidence type="ECO:0000313" key="4">
    <source>
        <dbReference type="EMBL" id="KAK9681338.1"/>
    </source>
</evidence>
<evidence type="ECO:0000256" key="2">
    <source>
        <dbReference type="SAM" id="Phobius"/>
    </source>
</evidence>
<keyword evidence="3" id="KW-0732">Signal</keyword>
<organism evidence="4 5">
    <name type="scientific">Popillia japonica</name>
    <name type="common">Japanese beetle</name>
    <dbReference type="NCBI Taxonomy" id="7064"/>
    <lineage>
        <taxon>Eukaryota</taxon>
        <taxon>Metazoa</taxon>
        <taxon>Ecdysozoa</taxon>
        <taxon>Arthropoda</taxon>
        <taxon>Hexapoda</taxon>
        <taxon>Insecta</taxon>
        <taxon>Pterygota</taxon>
        <taxon>Neoptera</taxon>
        <taxon>Endopterygota</taxon>
        <taxon>Coleoptera</taxon>
        <taxon>Polyphaga</taxon>
        <taxon>Scarabaeiformia</taxon>
        <taxon>Scarabaeidae</taxon>
        <taxon>Rutelinae</taxon>
        <taxon>Popillia</taxon>
    </lineage>
</organism>
<protein>
    <submittedName>
        <fullName evidence="4">Uncharacterized protein</fullName>
    </submittedName>
</protein>
<feature type="compositionally biased region" description="Low complexity" evidence="1">
    <location>
        <begin position="188"/>
        <end position="201"/>
    </location>
</feature>
<name>A0AAW1HYM8_POPJA</name>
<feature type="transmembrane region" description="Helical" evidence="2">
    <location>
        <begin position="95"/>
        <end position="115"/>
    </location>
</feature>
<sequence length="382" mass="43460">MSINFDKWTVLKLVQVCFCIACLTAKRVTDDEASRLFLYLKKLSREWSLLNSVTWDKVGSAVADATYGGYIIITSALLIGRIFGELPTKRRIVEIILLLLGAFLFVVLGGLELAALESVPNDLVDNAAILGGLSLVTAALFLIDLAGPKGKREKEIVHVKHPKTDIQLIESQVEPKLVQTVQTTDVTKTPTNTETNNNFTNGISKTYPGQNGVGKDQNGYKKMKDTPKKFDIYGKDIESDTDEDIKEVEEHSPVWSKIREGKYGKYEVNIPAFWHSKSSNETFDRPPSSPGDPGYVQYTAKRWGQQQYQTKTPRQSPTEFVRWNMQETMEGEYCNYRSPLSTRYATDEMKYNFSDHKKFSTWRVLWMNLAKAEKVSWMYFII</sequence>
<dbReference type="AlphaFoldDB" id="A0AAW1HYM8"/>
<accession>A0AAW1HYM8</accession>
<feature type="transmembrane region" description="Helical" evidence="2">
    <location>
        <begin position="65"/>
        <end position="83"/>
    </location>
</feature>
<feature type="chain" id="PRO_5043912214" evidence="3">
    <location>
        <begin position="26"/>
        <end position="382"/>
    </location>
</feature>
<feature type="signal peptide" evidence="3">
    <location>
        <begin position="1"/>
        <end position="25"/>
    </location>
</feature>
<dbReference type="EMBL" id="JASPKY010000823">
    <property type="protein sequence ID" value="KAK9681338.1"/>
    <property type="molecule type" value="Genomic_DNA"/>
</dbReference>
<evidence type="ECO:0000256" key="1">
    <source>
        <dbReference type="SAM" id="MobiDB-lite"/>
    </source>
</evidence>
<dbReference type="Gene3D" id="1.10.275.10">
    <property type="entry name" value="Fumarase/aspartase (N-terminal domain)"/>
    <property type="match status" value="1"/>
</dbReference>
<feature type="region of interest" description="Disordered" evidence="1">
    <location>
        <begin position="188"/>
        <end position="223"/>
    </location>
</feature>
<keyword evidence="2" id="KW-0812">Transmembrane</keyword>
<dbReference type="InterPro" id="IPR024083">
    <property type="entry name" value="Fumarase/histidase_N"/>
</dbReference>
<evidence type="ECO:0000313" key="5">
    <source>
        <dbReference type="Proteomes" id="UP001458880"/>
    </source>
</evidence>
<reference evidence="4 5" key="1">
    <citation type="journal article" date="2024" name="BMC Genomics">
        <title>De novo assembly and annotation of Popillia japonica's genome with initial clues to its potential as an invasive pest.</title>
        <authorList>
            <person name="Cucini C."/>
            <person name="Boschi S."/>
            <person name="Funari R."/>
            <person name="Cardaioli E."/>
            <person name="Iannotti N."/>
            <person name="Marturano G."/>
            <person name="Paoli F."/>
            <person name="Bruttini M."/>
            <person name="Carapelli A."/>
            <person name="Frati F."/>
            <person name="Nardi F."/>
        </authorList>
    </citation>
    <scope>NUCLEOTIDE SEQUENCE [LARGE SCALE GENOMIC DNA]</scope>
    <source>
        <strain evidence="4">DMR45628</strain>
    </source>
</reference>
<keyword evidence="5" id="KW-1185">Reference proteome</keyword>
<dbReference type="Proteomes" id="UP001458880">
    <property type="component" value="Unassembled WGS sequence"/>
</dbReference>